<keyword evidence="5 7" id="KW-0472">Membrane</keyword>
<dbReference type="PROSITE" id="PS50850">
    <property type="entry name" value="MFS"/>
    <property type="match status" value="1"/>
</dbReference>
<feature type="transmembrane region" description="Helical" evidence="7">
    <location>
        <begin position="45"/>
        <end position="68"/>
    </location>
</feature>
<keyword evidence="4 7" id="KW-1133">Transmembrane helix</keyword>
<evidence type="ECO:0000256" key="7">
    <source>
        <dbReference type="SAM" id="Phobius"/>
    </source>
</evidence>
<feature type="transmembrane region" description="Helical" evidence="7">
    <location>
        <begin position="300"/>
        <end position="324"/>
    </location>
</feature>
<feature type="transmembrane region" description="Helical" evidence="7">
    <location>
        <begin position="456"/>
        <end position="475"/>
    </location>
</feature>
<feature type="transmembrane region" description="Helical" evidence="7">
    <location>
        <begin position="390"/>
        <end position="413"/>
    </location>
</feature>
<feature type="transmembrane region" description="Helical" evidence="7">
    <location>
        <begin position="336"/>
        <end position="358"/>
    </location>
</feature>
<dbReference type="InterPro" id="IPR024671">
    <property type="entry name" value="Atg22-like"/>
</dbReference>
<dbReference type="InterPro" id="IPR050495">
    <property type="entry name" value="ATG22/LtaA_families"/>
</dbReference>
<accession>A0A7J5B0V0</accession>
<evidence type="ECO:0000256" key="1">
    <source>
        <dbReference type="ARBA" id="ARBA00004651"/>
    </source>
</evidence>
<feature type="transmembrane region" description="Helical" evidence="7">
    <location>
        <begin position="425"/>
        <end position="450"/>
    </location>
</feature>
<organism evidence="9 10">
    <name type="scientific">Pseudoclavibacter terrae</name>
    <dbReference type="NCBI Taxonomy" id="1530195"/>
    <lineage>
        <taxon>Bacteria</taxon>
        <taxon>Bacillati</taxon>
        <taxon>Actinomycetota</taxon>
        <taxon>Actinomycetes</taxon>
        <taxon>Micrococcales</taxon>
        <taxon>Microbacteriaceae</taxon>
        <taxon>Pseudoclavibacter</taxon>
    </lineage>
</organism>
<dbReference type="OrthoDB" id="9768783at2"/>
<feature type="transmembrane region" description="Helical" evidence="7">
    <location>
        <begin position="243"/>
        <end position="263"/>
    </location>
</feature>
<evidence type="ECO:0000259" key="8">
    <source>
        <dbReference type="PROSITE" id="PS50850"/>
    </source>
</evidence>
<feature type="transmembrane region" description="Helical" evidence="7">
    <location>
        <begin position="201"/>
        <end position="223"/>
    </location>
</feature>
<evidence type="ECO:0000256" key="3">
    <source>
        <dbReference type="ARBA" id="ARBA00022692"/>
    </source>
</evidence>
<feature type="transmembrane region" description="Helical" evidence="7">
    <location>
        <begin position="100"/>
        <end position="119"/>
    </location>
</feature>
<evidence type="ECO:0000313" key="9">
    <source>
        <dbReference type="EMBL" id="KAB1637543.1"/>
    </source>
</evidence>
<comment type="caution">
    <text evidence="9">The sequence shown here is derived from an EMBL/GenBank/DDBJ whole genome shotgun (WGS) entry which is preliminary data.</text>
</comment>
<evidence type="ECO:0000256" key="5">
    <source>
        <dbReference type="ARBA" id="ARBA00023136"/>
    </source>
</evidence>
<protein>
    <submittedName>
        <fullName evidence="9">MFS transporter</fullName>
    </submittedName>
</protein>
<keyword evidence="2" id="KW-0813">Transport</keyword>
<keyword evidence="10" id="KW-1185">Reference proteome</keyword>
<dbReference type="AlphaFoldDB" id="A0A7J5B0V0"/>
<comment type="subcellular location">
    <subcellularLocation>
        <location evidence="1">Cell membrane</location>
        <topology evidence="1">Multi-pass membrane protein</topology>
    </subcellularLocation>
</comment>
<dbReference type="PANTHER" id="PTHR23519:SF1">
    <property type="entry name" value="AUTOPHAGY-RELATED PROTEIN 22"/>
    <property type="match status" value="1"/>
</dbReference>
<feature type="transmembrane region" description="Helical" evidence="7">
    <location>
        <begin position="156"/>
        <end position="180"/>
    </location>
</feature>
<dbReference type="RefSeq" id="WP_151423749.1">
    <property type="nucleotide sequence ID" value="NZ_WBJX01000003.1"/>
</dbReference>
<dbReference type="EMBL" id="WBJX01000003">
    <property type="protein sequence ID" value="KAB1637543.1"/>
    <property type="molecule type" value="Genomic_DNA"/>
</dbReference>
<reference evidence="9 10" key="1">
    <citation type="submission" date="2019-09" db="EMBL/GenBank/DDBJ databases">
        <title>Phylogeny of genus Pseudoclavibacter and closely related genus.</title>
        <authorList>
            <person name="Li Y."/>
        </authorList>
    </citation>
    <scope>NUCLEOTIDE SEQUENCE [LARGE SCALE GENOMIC DNA]</scope>
    <source>
        <strain evidence="9 10">THG-MD12</strain>
    </source>
</reference>
<dbReference type="GO" id="GO:0005886">
    <property type="term" value="C:plasma membrane"/>
    <property type="evidence" value="ECO:0007669"/>
    <property type="project" value="UniProtKB-SubCell"/>
</dbReference>
<dbReference type="Pfam" id="PF11700">
    <property type="entry name" value="ATG22"/>
    <property type="match status" value="1"/>
</dbReference>
<feature type="transmembrane region" description="Helical" evidence="7">
    <location>
        <begin position="131"/>
        <end position="150"/>
    </location>
</feature>
<dbReference type="Proteomes" id="UP000490386">
    <property type="component" value="Unassembled WGS sequence"/>
</dbReference>
<feature type="region of interest" description="Disordered" evidence="6">
    <location>
        <begin position="1"/>
        <end position="29"/>
    </location>
</feature>
<evidence type="ECO:0000313" key="10">
    <source>
        <dbReference type="Proteomes" id="UP000490386"/>
    </source>
</evidence>
<dbReference type="SUPFAM" id="SSF103473">
    <property type="entry name" value="MFS general substrate transporter"/>
    <property type="match status" value="1"/>
</dbReference>
<evidence type="ECO:0000256" key="2">
    <source>
        <dbReference type="ARBA" id="ARBA00022448"/>
    </source>
</evidence>
<dbReference type="GO" id="GO:0022857">
    <property type="term" value="F:transmembrane transporter activity"/>
    <property type="evidence" value="ECO:0007669"/>
    <property type="project" value="InterPro"/>
</dbReference>
<dbReference type="Gene3D" id="1.20.1250.20">
    <property type="entry name" value="MFS general substrate transporter like domains"/>
    <property type="match status" value="1"/>
</dbReference>
<evidence type="ECO:0000256" key="4">
    <source>
        <dbReference type="ARBA" id="ARBA00022989"/>
    </source>
</evidence>
<gene>
    <name evidence="9" type="ORF">F8O03_09970</name>
</gene>
<name>A0A7J5B0V0_9MICO</name>
<sequence>MALPGRADDGAPSPSDPTPSGRVETVDGGAAVTPKELKKRATAWALWDVGNSAFQAVVVTFVFATYLASDLFIDPQVAALGEANPLDPQYLAAQAASTNVIANLSTVAGLLVALIAPVLGQRSDGSGRRKLWLGIFTGITVLIMLAMFFIQPGEEYLFWGALLLAVGTIFAELSGVNYNAMLSQVSTPKNVGRISGIGWGLGYLGSIVLLVLLLVLFIQSFGAEGRNGILGVPSGADGGALDIRFAIVLAAVWYVVFALPVMFKVPEIPKDENRPKVSFLASYGVLFRVIGKLAKSDPKLLLFLAASAVFRDGLQAIFAFGAILAAQVYGFAPSEVIYFAVAANLVAGLGTLAAGWFDDRFGPKLVIMASLVSLTAFSVVLIFLPSEKTVFWIFGLALCLFVGPAQAASRSYLSRATPPGREGELFGLYATTNRVASFITPALFSLFVFLSGNPKMGIIGIGIVLAVGFLMMLPVPSKVKQASA</sequence>
<proteinExistence type="predicted"/>
<evidence type="ECO:0000256" key="6">
    <source>
        <dbReference type="SAM" id="MobiDB-lite"/>
    </source>
</evidence>
<feature type="domain" description="Major facilitator superfamily (MFS) profile" evidence="8">
    <location>
        <begin position="300"/>
        <end position="484"/>
    </location>
</feature>
<dbReference type="InterPro" id="IPR020846">
    <property type="entry name" value="MFS_dom"/>
</dbReference>
<dbReference type="InterPro" id="IPR036259">
    <property type="entry name" value="MFS_trans_sf"/>
</dbReference>
<feature type="transmembrane region" description="Helical" evidence="7">
    <location>
        <begin position="365"/>
        <end position="384"/>
    </location>
</feature>
<dbReference type="PANTHER" id="PTHR23519">
    <property type="entry name" value="AUTOPHAGY-RELATED PROTEIN 22"/>
    <property type="match status" value="1"/>
</dbReference>
<keyword evidence="3 7" id="KW-0812">Transmembrane</keyword>